<gene>
    <name evidence="2" type="ORF">AMST5_01110</name>
</gene>
<organism evidence="2">
    <name type="scientific">freshwater sediment metagenome</name>
    <dbReference type="NCBI Taxonomy" id="556182"/>
    <lineage>
        <taxon>unclassified sequences</taxon>
        <taxon>metagenomes</taxon>
        <taxon>ecological metagenomes</taxon>
    </lineage>
</organism>
<dbReference type="EMBL" id="OY288114">
    <property type="protein sequence ID" value="CAJ0858374.1"/>
    <property type="molecule type" value="Genomic_DNA"/>
</dbReference>
<dbReference type="Pfam" id="PF01890">
    <property type="entry name" value="CbiG_C"/>
    <property type="match status" value="1"/>
</dbReference>
<dbReference type="Gene3D" id="3.30.420.180">
    <property type="entry name" value="CobE/GbiG C-terminal domain"/>
    <property type="match status" value="1"/>
</dbReference>
<dbReference type="InterPro" id="IPR036518">
    <property type="entry name" value="CobE/GbiG_C_sf"/>
</dbReference>
<dbReference type="PANTHER" id="PTHR37477:SF1">
    <property type="entry name" value="COBALT-PRECORRIN-5A HYDROLASE"/>
    <property type="match status" value="1"/>
</dbReference>
<proteinExistence type="predicted"/>
<evidence type="ECO:0000313" key="2">
    <source>
        <dbReference type="EMBL" id="CAJ0858374.1"/>
    </source>
</evidence>
<dbReference type="SUPFAM" id="SSF159664">
    <property type="entry name" value="CobE/GbiG C-terminal domain-like"/>
    <property type="match status" value="1"/>
</dbReference>
<dbReference type="PANTHER" id="PTHR37477">
    <property type="entry name" value="COBALT-PRECORRIN-5A HYDROLASE"/>
    <property type="match status" value="1"/>
</dbReference>
<protein>
    <recommendedName>
        <fullName evidence="1">CobE/GbiG C-terminal domain-containing protein</fullName>
    </recommendedName>
</protein>
<name>A0AA48M1G9_9ZZZZ</name>
<dbReference type="InterPro" id="IPR052553">
    <property type="entry name" value="CbiG_hydrolase"/>
</dbReference>
<sequence>MTRYAAGIGARRGVAADVIVDLVRGITQKHAIDLSRVTLCTLESKADEPGVHEAAAALGVALVFLPLDALKARKGAAPTHSPRVQAMFGVGSVAEAAALVGAGPGSRLLAPRVATPYAACALAISAEDEE</sequence>
<dbReference type="GO" id="GO:0009236">
    <property type="term" value="P:cobalamin biosynthetic process"/>
    <property type="evidence" value="ECO:0007669"/>
    <property type="project" value="InterPro"/>
</dbReference>
<evidence type="ECO:0000259" key="1">
    <source>
        <dbReference type="Pfam" id="PF01890"/>
    </source>
</evidence>
<reference evidence="2" key="1">
    <citation type="submission" date="2023-07" db="EMBL/GenBank/DDBJ databases">
        <authorList>
            <person name="Pelsma A.J. K."/>
        </authorList>
    </citation>
    <scope>NUCLEOTIDE SEQUENCE</scope>
</reference>
<accession>A0AA48M1G9</accession>
<feature type="domain" description="CobE/GbiG C-terminal" evidence="1">
    <location>
        <begin position="5"/>
        <end position="123"/>
    </location>
</feature>
<dbReference type="AlphaFoldDB" id="A0AA48M1G9"/>
<dbReference type="InterPro" id="IPR002750">
    <property type="entry name" value="CobE/GbiG_C"/>
</dbReference>